<protein>
    <submittedName>
        <fullName evidence="1">Uncharacterized protein</fullName>
    </submittedName>
</protein>
<accession>A0ABW3UGD8</accession>
<proteinExistence type="predicted"/>
<gene>
    <name evidence="1" type="ORF">ACFQ4B_05640</name>
</gene>
<name>A0ABW3UGD8_9BACL</name>
<organism evidence="1 2">
    <name type="scientific">Paenibacillus vulneris</name>
    <dbReference type="NCBI Taxonomy" id="1133364"/>
    <lineage>
        <taxon>Bacteria</taxon>
        <taxon>Bacillati</taxon>
        <taxon>Bacillota</taxon>
        <taxon>Bacilli</taxon>
        <taxon>Bacillales</taxon>
        <taxon>Paenibacillaceae</taxon>
        <taxon>Paenibacillus</taxon>
    </lineage>
</organism>
<reference evidence="2" key="1">
    <citation type="journal article" date="2019" name="Int. J. Syst. Evol. Microbiol.">
        <title>The Global Catalogue of Microorganisms (GCM) 10K type strain sequencing project: providing services to taxonomists for standard genome sequencing and annotation.</title>
        <authorList>
            <consortium name="The Broad Institute Genomics Platform"/>
            <consortium name="The Broad Institute Genome Sequencing Center for Infectious Disease"/>
            <person name="Wu L."/>
            <person name="Ma J."/>
        </authorList>
    </citation>
    <scope>NUCLEOTIDE SEQUENCE [LARGE SCALE GENOMIC DNA]</scope>
    <source>
        <strain evidence="2">CCUG 53270</strain>
    </source>
</reference>
<evidence type="ECO:0000313" key="1">
    <source>
        <dbReference type="EMBL" id="MFD1219591.1"/>
    </source>
</evidence>
<evidence type="ECO:0000313" key="2">
    <source>
        <dbReference type="Proteomes" id="UP001597180"/>
    </source>
</evidence>
<dbReference type="Proteomes" id="UP001597180">
    <property type="component" value="Unassembled WGS sequence"/>
</dbReference>
<sequence length="152" mass="18051">MPRDPKYYFYLSGITRYPQSYLSHKIETFDFDSNIRSKLNEECPRWIVHVDFDSLTDSSFKTHNVFPHIISGWAEDDSAYAKRYEFFMTQDKEIAVHMTTGLHLEGIDKLPIPKYMCDFLRKLVEKLEQWESEGSKGYFMGEYIPKGYVFET</sequence>
<keyword evidence="2" id="KW-1185">Reference proteome</keyword>
<dbReference type="RefSeq" id="WP_345594967.1">
    <property type="nucleotide sequence ID" value="NZ_BAABJG010000055.1"/>
</dbReference>
<comment type="caution">
    <text evidence="1">The sequence shown here is derived from an EMBL/GenBank/DDBJ whole genome shotgun (WGS) entry which is preliminary data.</text>
</comment>
<dbReference type="EMBL" id="JBHTLU010000012">
    <property type="protein sequence ID" value="MFD1219591.1"/>
    <property type="molecule type" value="Genomic_DNA"/>
</dbReference>